<dbReference type="Pfam" id="PF07993">
    <property type="entry name" value="NAD_binding_4"/>
    <property type="match status" value="1"/>
</dbReference>
<dbReference type="EC" id="1.2.1.84" evidence="9"/>
<evidence type="ECO:0000256" key="2">
    <source>
        <dbReference type="ARBA" id="ARBA00005928"/>
    </source>
</evidence>
<evidence type="ECO:0000256" key="8">
    <source>
        <dbReference type="ARBA" id="ARBA00052530"/>
    </source>
</evidence>
<dbReference type="GO" id="GO:0005777">
    <property type="term" value="C:peroxisome"/>
    <property type="evidence" value="ECO:0007669"/>
    <property type="project" value="TreeGrafter"/>
</dbReference>
<accession>A0A8R1HQK7</accession>
<protein>
    <recommendedName>
        <fullName evidence="9">Fatty acyl-CoA reductase</fullName>
        <ecNumber evidence="9">1.2.1.84</ecNumber>
    </recommendedName>
</protein>
<evidence type="ECO:0000256" key="5">
    <source>
        <dbReference type="ARBA" id="ARBA00022989"/>
    </source>
</evidence>
<keyword evidence="3 9" id="KW-0444">Lipid biosynthesis</keyword>
<evidence type="ECO:0000256" key="3">
    <source>
        <dbReference type="ARBA" id="ARBA00022516"/>
    </source>
</evidence>
<name>A0A8R1HQK7_CAEJA</name>
<dbReference type="GO" id="GO:0035336">
    <property type="term" value="P:long-chain fatty-acyl-CoA metabolic process"/>
    <property type="evidence" value="ECO:0007669"/>
    <property type="project" value="TreeGrafter"/>
</dbReference>
<keyword evidence="9" id="KW-0560">Oxidoreductase</keyword>
<dbReference type="Gene3D" id="3.40.50.720">
    <property type="entry name" value="NAD(P)-binding Rossmann-like Domain"/>
    <property type="match status" value="1"/>
</dbReference>
<comment type="similarity">
    <text evidence="2 9">Belongs to the fatty acyl-CoA reductase family.</text>
</comment>
<evidence type="ECO:0000256" key="9">
    <source>
        <dbReference type="RuleBase" id="RU363097"/>
    </source>
</evidence>
<dbReference type="Proteomes" id="UP000005237">
    <property type="component" value="Unassembled WGS sequence"/>
</dbReference>
<dbReference type="CDD" id="cd09071">
    <property type="entry name" value="FAR_C"/>
    <property type="match status" value="1"/>
</dbReference>
<dbReference type="FunFam" id="3.40.50.720:FF:000143">
    <property type="entry name" value="Fatty acyl-CoA reductase"/>
    <property type="match status" value="1"/>
</dbReference>
<evidence type="ECO:0000256" key="1">
    <source>
        <dbReference type="ARBA" id="ARBA00004141"/>
    </source>
</evidence>
<keyword evidence="7" id="KW-0472">Membrane</keyword>
<dbReference type="PANTHER" id="PTHR11011">
    <property type="entry name" value="MALE STERILITY PROTEIN 2-RELATED"/>
    <property type="match status" value="1"/>
</dbReference>
<dbReference type="InterPro" id="IPR013120">
    <property type="entry name" value="FAR_NAD-bd"/>
</dbReference>
<dbReference type="AlphaFoldDB" id="A0A8R1HQK7"/>
<comment type="subcellular location">
    <subcellularLocation>
        <location evidence="1">Membrane</location>
        <topology evidence="1">Multi-pass membrane protein</topology>
    </subcellularLocation>
</comment>
<comment type="catalytic activity">
    <reaction evidence="8 9">
        <text>a long-chain fatty acyl-CoA + 2 NADPH + 2 H(+) = a long-chain primary fatty alcohol + 2 NADP(+) + CoA</text>
        <dbReference type="Rhea" id="RHEA:52716"/>
        <dbReference type="ChEBI" id="CHEBI:15378"/>
        <dbReference type="ChEBI" id="CHEBI:57287"/>
        <dbReference type="ChEBI" id="CHEBI:57783"/>
        <dbReference type="ChEBI" id="CHEBI:58349"/>
        <dbReference type="ChEBI" id="CHEBI:77396"/>
        <dbReference type="ChEBI" id="CHEBI:83139"/>
        <dbReference type="EC" id="1.2.1.84"/>
    </reaction>
</comment>
<keyword evidence="4" id="KW-0812">Transmembrane</keyword>
<proteinExistence type="inferred from homology"/>
<dbReference type="OMA" id="VWKMIET"/>
<dbReference type="EnsemblMetazoa" id="CJA08835.1">
    <property type="protein sequence ID" value="CJA08835.1"/>
    <property type="gene ID" value="WBGene00128038"/>
</dbReference>
<reference evidence="13" key="1">
    <citation type="submission" date="2010-08" db="EMBL/GenBank/DDBJ databases">
        <authorList>
            <consortium name="Caenorhabditis japonica Sequencing Consortium"/>
            <person name="Wilson R.K."/>
        </authorList>
    </citation>
    <scope>NUCLEOTIDE SEQUENCE [LARGE SCALE GENOMIC DNA]</scope>
    <source>
        <strain evidence="13">DF5081</strain>
    </source>
</reference>
<evidence type="ECO:0000259" key="11">
    <source>
        <dbReference type="Pfam" id="PF07993"/>
    </source>
</evidence>
<dbReference type="CDD" id="cd05236">
    <property type="entry name" value="FAR-N_SDR_e"/>
    <property type="match status" value="1"/>
</dbReference>
<evidence type="ECO:0000313" key="12">
    <source>
        <dbReference type="EnsemblMetazoa" id="CJA08835.1"/>
    </source>
</evidence>
<dbReference type="InterPro" id="IPR033640">
    <property type="entry name" value="FAR_C"/>
</dbReference>
<keyword evidence="6 9" id="KW-0443">Lipid metabolism</keyword>
<reference evidence="12" key="2">
    <citation type="submission" date="2022-06" db="UniProtKB">
        <authorList>
            <consortium name="EnsemblMetazoa"/>
        </authorList>
    </citation>
    <scope>IDENTIFICATION</scope>
    <source>
        <strain evidence="12">DF5081</strain>
    </source>
</reference>
<dbReference type="Pfam" id="PF03015">
    <property type="entry name" value="Sterile"/>
    <property type="match status" value="1"/>
</dbReference>
<dbReference type="GO" id="GO:0016020">
    <property type="term" value="C:membrane"/>
    <property type="evidence" value="ECO:0007669"/>
    <property type="project" value="UniProtKB-SubCell"/>
</dbReference>
<keyword evidence="9" id="KW-0521">NADP</keyword>
<keyword evidence="13" id="KW-1185">Reference proteome</keyword>
<evidence type="ECO:0000256" key="7">
    <source>
        <dbReference type="ARBA" id="ARBA00023136"/>
    </source>
</evidence>
<evidence type="ECO:0000259" key="10">
    <source>
        <dbReference type="Pfam" id="PF03015"/>
    </source>
</evidence>
<feature type="domain" description="Fatty acyl-CoA reductase C-terminal" evidence="10">
    <location>
        <begin position="358"/>
        <end position="449"/>
    </location>
</feature>
<evidence type="ECO:0000313" key="13">
    <source>
        <dbReference type="Proteomes" id="UP000005237"/>
    </source>
</evidence>
<dbReference type="InterPro" id="IPR026055">
    <property type="entry name" value="FAR"/>
</dbReference>
<dbReference type="GO" id="GO:0080019">
    <property type="term" value="F:alcohol-forming very long-chain fatty acyl-CoA reductase activity"/>
    <property type="evidence" value="ECO:0007669"/>
    <property type="project" value="InterPro"/>
</dbReference>
<feature type="domain" description="Thioester reductase (TE)" evidence="11">
    <location>
        <begin position="16"/>
        <end position="286"/>
    </location>
</feature>
<evidence type="ECO:0000256" key="4">
    <source>
        <dbReference type="ARBA" id="ARBA00022692"/>
    </source>
</evidence>
<sequence>MAFHVRDAYAGSSLLLTGATGFLGKVIVEKLLWTIDDIQCVYLMIRTRKGKNASERLAGLLHDPLFTRLREEKPDAFKKLCPISGDMMVENLGMSPEDLETIRNNVNVVIHSAATVKFDEHLRAAVTMNVIGTKRIIDLCHQIKNLKVLVHVSTAYANCDRFETTEKIYRSPIPPQKLVDALAWMDDETLTKITPKILGLRPNTYTLTKALAESTIEAEAKGIPVIIIRPSIVGAMWQGPLPGWTDNINGPTGIFAAVGRGVLTNMCGNTGSKADIIPVDIVANMIITAASYRNSITTSQIPVIHCTSGELNTLYWGQVVVFLEQFYKKYPLEQCFGVPSTQFHQSRTMFLINYYLKHHIPAAISDISARFVGKRKNNVKLYGKVWKMIETLHFFTTRGWNFNANGMPELYDKMTPEDQKEYNFDIRQVNWDSYLFDYVMGIKKYILKENLENTNRSRVNLCKLRLRKQAIFAIIYAGLIASLGRKWKKTTQYLTWIGAVLTTYTFTEVNFRRRVPLKSLKDYTQSADYTRYLERS</sequence>
<dbReference type="GO" id="GO:0102965">
    <property type="term" value="F:alcohol-forming long-chain fatty acyl-CoA reductase activity"/>
    <property type="evidence" value="ECO:0007669"/>
    <property type="project" value="UniProtKB-EC"/>
</dbReference>
<comment type="function">
    <text evidence="9">Catalyzes the reduction of fatty acyl-CoA to fatty alcohols.</text>
</comment>
<dbReference type="SUPFAM" id="SSF51735">
    <property type="entry name" value="NAD(P)-binding Rossmann-fold domains"/>
    <property type="match status" value="1"/>
</dbReference>
<dbReference type="InterPro" id="IPR036291">
    <property type="entry name" value="NAD(P)-bd_dom_sf"/>
</dbReference>
<organism evidence="12 13">
    <name type="scientific">Caenorhabditis japonica</name>
    <dbReference type="NCBI Taxonomy" id="281687"/>
    <lineage>
        <taxon>Eukaryota</taxon>
        <taxon>Metazoa</taxon>
        <taxon>Ecdysozoa</taxon>
        <taxon>Nematoda</taxon>
        <taxon>Chromadorea</taxon>
        <taxon>Rhabditida</taxon>
        <taxon>Rhabditina</taxon>
        <taxon>Rhabditomorpha</taxon>
        <taxon>Rhabditoidea</taxon>
        <taxon>Rhabditidae</taxon>
        <taxon>Peloderinae</taxon>
        <taxon>Caenorhabditis</taxon>
    </lineage>
</organism>
<evidence type="ECO:0000256" key="6">
    <source>
        <dbReference type="ARBA" id="ARBA00023098"/>
    </source>
</evidence>
<keyword evidence="5" id="KW-1133">Transmembrane helix</keyword>
<dbReference type="PANTHER" id="PTHR11011:SF45">
    <property type="entry name" value="FATTY ACYL-COA REDUCTASE CG8306-RELATED"/>
    <property type="match status" value="1"/>
</dbReference>